<proteinExistence type="predicted"/>
<protein>
    <recommendedName>
        <fullName evidence="4">Entry exclusion lipoprotein TrbK</fullName>
    </recommendedName>
</protein>
<dbReference type="PROSITE" id="PS51257">
    <property type="entry name" value="PROKAR_LIPOPROTEIN"/>
    <property type="match status" value="1"/>
</dbReference>
<evidence type="ECO:0000256" key="1">
    <source>
        <dbReference type="SAM" id="MobiDB-lite"/>
    </source>
</evidence>
<evidence type="ECO:0000313" key="2">
    <source>
        <dbReference type="EMBL" id="PWF22992.1"/>
    </source>
</evidence>
<sequence>MQGFRSAVLVGVLAVALAGCGDKQEVMPPAQTPAVAAPGASATGTAPAASAGAECSPDYWKTLPEGKDRDALVERCMTQGSYQRSEPQAF</sequence>
<dbReference type="AlphaFoldDB" id="A0A2V1JWZ0"/>
<dbReference type="EMBL" id="QETA01000003">
    <property type="protein sequence ID" value="PWF22992.1"/>
    <property type="molecule type" value="Genomic_DNA"/>
</dbReference>
<evidence type="ECO:0000313" key="3">
    <source>
        <dbReference type="Proteomes" id="UP000245212"/>
    </source>
</evidence>
<feature type="region of interest" description="Disordered" evidence="1">
    <location>
        <begin position="31"/>
        <end position="51"/>
    </location>
</feature>
<name>A0A2V1JWZ0_9BURK</name>
<comment type="caution">
    <text evidence="2">The sequence shown here is derived from an EMBL/GenBank/DDBJ whole genome shotgun (WGS) entry which is preliminary data.</text>
</comment>
<evidence type="ECO:0008006" key="4">
    <source>
        <dbReference type="Google" id="ProtNLM"/>
    </source>
</evidence>
<reference evidence="3" key="1">
    <citation type="submission" date="2018-05" db="EMBL/GenBank/DDBJ databases">
        <authorList>
            <person name="Li Y."/>
        </authorList>
    </citation>
    <scope>NUCLEOTIDE SEQUENCE [LARGE SCALE GENOMIC DNA]</scope>
    <source>
        <strain evidence="3">3d-2-2</strain>
    </source>
</reference>
<accession>A0A2V1JWZ0</accession>
<dbReference type="RefSeq" id="WP_109061609.1">
    <property type="nucleotide sequence ID" value="NZ_QETA01000003.1"/>
</dbReference>
<keyword evidence="3" id="KW-1185">Reference proteome</keyword>
<organism evidence="2 3">
    <name type="scientific">Corticimicrobacter populi</name>
    <dbReference type="NCBI Taxonomy" id="2175229"/>
    <lineage>
        <taxon>Bacteria</taxon>
        <taxon>Pseudomonadati</taxon>
        <taxon>Pseudomonadota</taxon>
        <taxon>Betaproteobacteria</taxon>
        <taxon>Burkholderiales</taxon>
        <taxon>Alcaligenaceae</taxon>
        <taxon>Corticimicrobacter</taxon>
    </lineage>
</organism>
<gene>
    <name evidence="2" type="ORF">DD235_08255</name>
</gene>
<dbReference type="Proteomes" id="UP000245212">
    <property type="component" value="Unassembled WGS sequence"/>
</dbReference>